<reference evidence="5 6" key="1">
    <citation type="submission" date="2018-06" db="EMBL/GenBank/DDBJ databases">
        <authorList>
            <consortium name="Pathogen Informatics"/>
            <person name="Doyle S."/>
        </authorList>
    </citation>
    <scope>NUCLEOTIDE SEQUENCE [LARGE SCALE GENOMIC DNA]</scope>
    <source>
        <strain evidence="5 6">NCTC11967</strain>
    </source>
</reference>
<dbReference type="GO" id="GO:0003677">
    <property type="term" value="F:DNA binding"/>
    <property type="evidence" value="ECO:0007669"/>
    <property type="project" value="UniProtKB-KW"/>
</dbReference>
<dbReference type="SUPFAM" id="SSF46689">
    <property type="entry name" value="Homeodomain-like"/>
    <property type="match status" value="1"/>
</dbReference>
<dbReference type="Pfam" id="PF01418">
    <property type="entry name" value="HTH_6"/>
    <property type="match status" value="1"/>
</dbReference>
<organism evidence="5 6">
    <name type="scientific">Yokenella regensburgei</name>
    <dbReference type="NCBI Taxonomy" id="158877"/>
    <lineage>
        <taxon>Bacteria</taxon>
        <taxon>Pseudomonadati</taxon>
        <taxon>Pseudomonadota</taxon>
        <taxon>Gammaproteobacteria</taxon>
        <taxon>Enterobacterales</taxon>
        <taxon>Enterobacteriaceae</taxon>
        <taxon>Yokenella</taxon>
    </lineage>
</organism>
<evidence type="ECO:0000256" key="1">
    <source>
        <dbReference type="ARBA" id="ARBA00023015"/>
    </source>
</evidence>
<dbReference type="InterPro" id="IPR001347">
    <property type="entry name" value="SIS_dom"/>
</dbReference>
<dbReference type="GO" id="GO:0003700">
    <property type="term" value="F:DNA-binding transcription factor activity"/>
    <property type="evidence" value="ECO:0007669"/>
    <property type="project" value="InterPro"/>
</dbReference>
<dbReference type="EMBL" id="UAVL01000009">
    <property type="protein sequence ID" value="SQA63026.1"/>
    <property type="molecule type" value="Genomic_DNA"/>
</dbReference>
<dbReference type="InterPro" id="IPR047640">
    <property type="entry name" value="RpiR-like"/>
</dbReference>
<gene>
    <name evidence="5" type="primary">rpiR</name>
    <name evidence="5" type="ORF">NCTC11967_02050</name>
</gene>
<dbReference type="Proteomes" id="UP000251313">
    <property type="component" value="Unassembled WGS sequence"/>
</dbReference>
<dbReference type="InterPro" id="IPR035472">
    <property type="entry name" value="RpiR-like_SIS"/>
</dbReference>
<sequence>MELENIFRDVKLSKTEVTVLRVIQADPEKCIRDGIRTVAEQCYSNPSSIVRLAKKLKFNGWLEMVYFIKFNITMPKLDVTNDVEFMNIQPAERLMPLLNGLQHQRILIHGSGFSQLIAQYIYNKFLVIGVNASLALWPDYEILEQKTATTFDAIWLVSKSGRSSSALNWVKAIEGKDIDLICLTGDYQSPLAQAADMSFIIHDPQKYDDDIYWSNPFFGYCILGFEHLLKLWFKQVSPGAPADAPARFSATPDRGDR</sequence>
<evidence type="ECO:0000259" key="4">
    <source>
        <dbReference type="PROSITE" id="PS51071"/>
    </source>
</evidence>
<feature type="domain" description="HTH rpiR-type" evidence="4">
    <location>
        <begin position="1"/>
        <end position="75"/>
    </location>
</feature>
<accession>A0AB38FVG1</accession>
<dbReference type="Gene3D" id="3.40.50.10490">
    <property type="entry name" value="Glucose-6-phosphate isomerase like protein, domain 1"/>
    <property type="match status" value="1"/>
</dbReference>
<dbReference type="GO" id="GO:1901135">
    <property type="term" value="P:carbohydrate derivative metabolic process"/>
    <property type="evidence" value="ECO:0007669"/>
    <property type="project" value="InterPro"/>
</dbReference>
<comment type="caution">
    <text evidence="5">The sequence shown here is derived from an EMBL/GenBank/DDBJ whole genome shotgun (WGS) entry which is preliminary data.</text>
</comment>
<dbReference type="InterPro" id="IPR046348">
    <property type="entry name" value="SIS_dom_sf"/>
</dbReference>
<dbReference type="RefSeq" id="WP_006817917.1">
    <property type="nucleotide sequence ID" value="NZ_CABKQJ010000013.1"/>
</dbReference>
<evidence type="ECO:0000256" key="2">
    <source>
        <dbReference type="ARBA" id="ARBA00023125"/>
    </source>
</evidence>
<dbReference type="Gene3D" id="1.10.10.10">
    <property type="entry name" value="Winged helix-like DNA-binding domain superfamily/Winged helix DNA-binding domain"/>
    <property type="match status" value="1"/>
</dbReference>
<keyword evidence="1" id="KW-0805">Transcription regulation</keyword>
<dbReference type="InterPro" id="IPR009057">
    <property type="entry name" value="Homeodomain-like_sf"/>
</dbReference>
<dbReference type="Pfam" id="PF01380">
    <property type="entry name" value="SIS"/>
    <property type="match status" value="1"/>
</dbReference>
<dbReference type="InterPro" id="IPR036388">
    <property type="entry name" value="WH-like_DNA-bd_sf"/>
</dbReference>
<evidence type="ECO:0000256" key="3">
    <source>
        <dbReference type="ARBA" id="ARBA00023163"/>
    </source>
</evidence>
<dbReference type="SUPFAM" id="SSF53697">
    <property type="entry name" value="SIS domain"/>
    <property type="match status" value="1"/>
</dbReference>
<keyword evidence="3" id="KW-0804">Transcription</keyword>
<proteinExistence type="predicted"/>
<keyword evidence="2" id="KW-0238">DNA-binding</keyword>
<evidence type="ECO:0000313" key="5">
    <source>
        <dbReference type="EMBL" id="SQA63026.1"/>
    </source>
</evidence>
<dbReference type="GO" id="GO:0097367">
    <property type="term" value="F:carbohydrate derivative binding"/>
    <property type="evidence" value="ECO:0007669"/>
    <property type="project" value="InterPro"/>
</dbReference>
<dbReference type="AlphaFoldDB" id="A0AB38FVG1"/>
<dbReference type="CDD" id="cd05013">
    <property type="entry name" value="SIS_RpiR"/>
    <property type="match status" value="1"/>
</dbReference>
<dbReference type="PANTHER" id="PTHR30514:SF21">
    <property type="entry name" value="RPIR-FAMILY TRANSCRIPTIONAL REGULATOR"/>
    <property type="match status" value="1"/>
</dbReference>
<dbReference type="InterPro" id="IPR000281">
    <property type="entry name" value="HTH_RpiR"/>
</dbReference>
<dbReference type="PROSITE" id="PS51071">
    <property type="entry name" value="HTH_RPIR"/>
    <property type="match status" value="1"/>
</dbReference>
<dbReference type="PANTHER" id="PTHR30514">
    <property type="entry name" value="GLUCOKINASE"/>
    <property type="match status" value="1"/>
</dbReference>
<protein>
    <submittedName>
        <fullName evidence="5">Als operon repressor</fullName>
    </submittedName>
</protein>
<evidence type="ECO:0000313" key="6">
    <source>
        <dbReference type="Proteomes" id="UP000251313"/>
    </source>
</evidence>
<name>A0AB38FVG1_9ENTR</name>